<dbReference type="PANTHER" id="PTHR32063">
    <property type="match status" value="1"/>
</dbReference>
<dbReference type="Gene3D" id="3.30.70.1320">
    <property type="entry name" value="Multidrug efflux transporter AcrB pore domain like"/>
    <property type="match status" value="1"/>
</dbReference>
<dbReference type="PANTHER" id="PTHR32063:SF4">
    <property type="entry name" value="SLR6043 PROTEIN"/>
    <property type="match status" value="1"/>
</dbReference>
<dbReference type="SUPFAM" id="SSF82714">
    <property type="entry name" value="Multidrug efflux transporter AcrB TolC docking domain, DN and DC subdomains"/>
    <property type="match status" value="1"/>
</dbReference>
<evidence type="ECO:0000313" key="1">
    <source>
        <dbReference type="EMBL" id="SVB93680.1"/>
    </source>
</evidence>
<proteinExistence type="predicted"/>
<dbReference type="GO" id="GO:0042910">
    <property type="term" value="F:xenobiotic transmembrane transporter activity"/>
    <property type="evidence" value="ECO:0007669"/>
    <property type="project" value="TreeGrafter"/>
</dbReference>
<reference evidence="1" key="1">
    <citation type="submission" date="2018-05" db="EMBL/GenBank/DDBJ databases">
        <authorList>
            <person name="Lanie J.A."/>
            <person name="Ng W.-L."/>
            <person name="Kazmierczak K.M."/>
            <person name="Andrzejewski T.M."/>
            <person name="Davidsen T.M."/>
            <person name="Wayne K.J."/>
            <person name="Tettelin H."/>
            <person name="Glass J.I."/>
            <person name="Rusch D."/>
            <person name="Podicherti R."/>
            <person name="Tsui H.-C.T."/>
            <person name="Winkler M.E."/>
        </authorList>
    </citation>
    <scope>NUCLEOTIDE SEQUENCE</scope>
</reference>
<sequence>MLNKLIRFSLSQRALVLALATALLFLGFKKALDLPVDVLPDLTKPTVPLLTEVPGYAPEEIETLVTIPLENALMGVTGVDRLRSTSDVSLSLVFVEFDWDMDIYDARRFVQERLASMTSELPPGIRPHLTPVTSLMGEVMLIGLMDTTGATNPRDLRTLADWVVSRRLQAIPGIAEIQTMGGGVKQVQVRPNPKKMLRHGINLEQLRLATAASVKNTTGGFLTEGTREIMVRNLAMTKDLDAIGDIVVTYRNDRPLRIRDVAEVAWGVEPMRGDAGMGVRHDTNGL</sequence>
<dbReference type="Pfam" id="PF00873">
    <property type="entry name" value="ACR_tran"/>
    <property type="match status" value="1"/>
</dbReference>
<dbReference type="AlphaFoldDB" id="A0A382I224"/>
<organism evidence="1">
    <name type="scientific">marine metagenome</name>
    <dbReference type="NCBI Taxonomy" id="408172"/>
    <lineage>
        <taxon>unclassified sequences</taxon>
        <taxon>metagenomes</taxon>
        <taxon>ecological metagenomes</taxon>
    </lineage>
</organism>
<name>A0A382I224_9ZZZZ</name>
<dbReference type="InterPro" id="IPR027463">
    <property type="entry name" value="AcrB_DN_DC_subdom"/>
</dbReference>
<dbReference type="Gene3D" id="3.30.70.1430">
    <property type="entry name" value="Multidrug efflux transporter AcrB pore domain"/>
    <property type="match status" value="1"/>
</dbReference>
<dbReference type="SUPFAM" id="SSF82693">
    <property type="entry name" value="Multidrug efflux transporter AcrB pore domain, PN1, PN2, PC1 and PC2 subdomains"/>
    <property type="match status" value="2"/>
</dbReference>
<dbReference type="InterPro" id="IPR001036">
    <property type="entry name" value="Acrflvin-R"/>
</dbReference>
<protein>
    <recommendedName>
        <fullName evidence="2">CusA/CzcA family heavy metal efflux RND transporter</fullName>
    </recommendedName>
</protein>
<accession>A0A382I224</accession>
<dbReference type="Gene3D" id="1.20.1640.10">
    <property type="entry name" value="Multidrug efflux transporter AcrB transmembrane domain"/>
    <property type="match status" value="1"/>
</dbReference>
<dbReference type="GO" id="GO:0005886">
    <property type="term" value="C:plasma membrane"/>
    <property type="evidence" value="ECO:0007669"/>
    <property type="project" value="TreeGrafter"/>
</dbReference>
<dbReference type="Gene3D" id="3.30.2090.10">
    <property type="entry name" value="Multidrug efflux transporter AcrB TolC docking domain, DN and DC subdomains"/>
    <property type="match status" value="1"/>
</dbReference>
<evidence type="ECO:0008006" key="2">
    <source>
        <dbReference type="Google" id="ProtNLM"/>
    </source>
</evidence>
<gene>
    <name evidence="1" type="ORF">METZ01_LOCUS246534</name>
</gene>
<feature type="non-terminal residue" evidence="1">
    <location>
        <position position="286"/>
    </location>
</feature>
<dbReference type="EMBL" id="UINC01064733">
    <property type="protein sequence ID" value="SVB93680.1"/>
    <property type="molecule type" value="Genomic_DNA"/>
</dbReference>